<organism evidence="3 4">
    <name type="scientific">Lactococcus garvieae DCC43</name>
    <dbReference type="NCBI Taxonomy" id="1231377"/>
    <lineage>
        <taxon>Bacteria</taxon>
        <taxon>Bacillati</taxon>
        <taxon>Bacillota</taxon>
        <taxon>Bacilli</taxon>
        <taxon>Lactobacillales</taxon>
        <taxon>Streptococcaceae</taxon>
        <taxon>Lactococcus</taxon>
    </lineage>
</organism>
<protein>
    <submittedName>
        <fullName evidence="3">Lipoprotein, putative</fullName>
    </submittedName>
</protein>
<dbReference type="Proteomes" id="UP000006787">
    <property type="component" value="Unassembled WGS sequence"/>
</dbReference>
<dbReference type="EMBL" id="AMQS01000031">
    <property type="protein sequence ID" value="EKF50828.1"/>
    <property type="molecule type" value="Genomic_DNA"/>
</dbReference>
<dbReference type="Gene3D" id="2.40.128.540">
    <property type="entry name" value="Domain of unknown function DUF4822"/>
    <property type="match status" value="2"/>
</dbReference>
<dbReference type="eggNOG" id="ENOG502Z7TT">
    <property type="taxonomic scope" value="Bacteria"/>
</dbReference>
<sequence>MKIQKIVLLSSVLALGVLADDYLSQEVVQANHVSQLASNPKQHTSLGEHYEKTLSQTNWQGTKVYDARGNDLTAENSNFIGLAKYDSKTGFYEFFDKTTGKTRGDEGTFFVTNDGAKRVLISSTQNYQAVVDITKLNSHKFTYKRMDVDKKGQAVEVYVEHVPYKAKNLKFTHGREKLKTQTGKIDKSRPGSQILGKTLWNGTVVLDEKGNDVTKENQMFISLAKFDAKTSKYEFFDKSTGVTRGDFGYFDVIFKNKIRSHVSIGQNKYGAVLEITELNSKKFTYKRMGKDATGKDIVVYVEHEPYKGTLQPGFTF</sequence>
<dbReference type="Pfam" id="PF16103">
    <property type="entry name" value="DUF4822"/>
    <property type="match status" value="2"/>
</dbReference>
<feature type="signal peptide" evidence="1">
    <location>
        <begin position="1"/>
        <end position="19"/>
    </location>
</feature>
<evidence type="ECO:0000313" key="3">
    <source>
        <dbReference type="EMBL" id="EKF50828.1"/>
    </source>
</evidence>
<name>K2NTA7_9LACT</name>
<dbReference type="InterPro" id="IPR032247">
    <property type="entry name" value="DUF4822"/>
</dbReference>
<feature type="chain" id="PRO_5039153717" evidence="1">
    <location>
        <begin position="20"/>
        <end position="316"/>
    </location>
</feature>
<reference evidence="3 4" key="1">
    <citation type="journal article" date="2012" name="J. Bacteriol.">
        <title>Genome Sequence of the Bacteriocin-Producing Strain Lactococcus garvieae DCC43.</title>
        <authorList>
            <person name="Gabrielsen C."/>
            <person name="Brede D.A."/>
            <person name="Hernandez P.E."/>
            <person name="Nes I.F."/>
            <person name="Diep D.B."/>
        </authorList>
    </citation>
    <scope>NUCLEOTIDE SEQUENCE [LARGE SCALE GENOMIC DNA]</scope>
    <source>
        <strain evidence="3 4">DCC43</strain>
    </source>
</reference>
<comment type="caution">
    <text evidence="3">The sequence shown here is derived from an EMBL/GenBank/DDBJ whole genome shotgun (WGS) entry which is preliminary data.</text>
</comment>
<keyword evidence="3" id="KW-0449">Lipoprotein</keyword>
<evidence type="ECO:0000313" key="4">
    <source>
        <dbReference type="Proteomes" id="UP000006787"/>
    </source>
</evidence>
<dbReference type="AlphaFoldDB" id="K2NTA7"/>
<feature type="domain" description="DUF4822" evidence="2">
    <location>
        <begin position="192"/>
        <end position="314"/>
    </location>
</feature>
<accession>K2NTA7</accession>
<keyword evidence="1" id="KW-0732">Signal</keyword>
<proteinExistence type="predicted"/>
<feature type="domain" description="DUF4822" evidence="2">
    <location>
        <begin position="52"/>
        <end position="170"/>
    </location>
</feature>
<gene>
    <name evidence="3" type="ORF">C426_1753</name>
</gene>
<evidence type="ECO:0000259" key="2">
    <source>
        <dbReference type="Pfam" id="PF16103"/>
    </source>
</evidence>
<dbReference type="PATRIC" id="fig|1231377.3.peg.1733"/>
<dbReference type="RefSeq" id="WP_003136277.1">
    <property type="nucleotide sequence ID" value="NZ_AMQS01000031.1"/>
</dbReference>
<evidence type="ECO:0000256" key="1">
    <source>
        <dbReference type="SAM" id="SignalP"/>
    </source>
</evidence>